<accession>A0A6G7YT89</accession>
<evidence type="ECO:0000256" key="4">
    <source>
        <dbReference type="ARBA" id="ARBA00038858"/>
    </source>
</evidence>
<sequence>MYRADIRLVIGTRPEAIQLGPVAQALDARGLHPSLILTGQHPQLDLAGCGLDRFPSFSLGCEGQADPHKYVEQVFDALFPFLRRRPDLVIVQGDTSSALAGAMAAVAARVPLAHVEAGLRSHDLQQPWPEEEYRRRIDAEADLLFAPTEGAAQNLRREHVPGDIHVTGNSGVDALIAVERRLPASTLREAGQFKLLVTCHRRENWGEGLNSLADALRRVAAHADIRIDFVLHPNPEIAARIQALIGDLDNVRFSLPCTHAEQVAKMRNSDLILSDSGGMQEEAPALGVPLLVLRNTTERPEGVASGNCRLVGLHAEQIASAVLELRNDPVALARMGRRQFPFGDGTAARTIATIIDDWLSVRSGSHLLAG</sequence>
<dbReference type="EMBL" id="CP049869">
    <property type="protein sequence ID" value="QIK79941.1"/>
    <property type="molecule type" value="Genomic_DNA"/>
</dbReference>
<feature type="domain" description="UDP-N-acetylglucosamine 2-epimerase" evidence="6">
    <location>
        <begin position="26"/>
        <end position="355"/>
    </location>
</feature>
<keyword evidence="1 5" id="KW-0413">Isomerase</keyword>
<reference evidence="7 8" key="1">
    <citation type="submission" date="2020-03" db="EMBL/GenBank/DDBJ databases">
        <title>Sphingomonas sp. nov., isolated from fish.</title>
        <authorList>
            <person name="Hyun D.-W."/>
            <person name="Bae J.-W."/>
        </authorList>
    </citation>
    <scope>NUCLEOTIDE SEQUENCE [LARGE SCALE GENOMIC DNA]</scope>
    <source>
        <strain evidence="7 8">HDW15B</strain>
    </source>
</reference>
<protein>
    <recommendedName>
        <fullName evidence="4">UDP-N-acetylglucosamine 2-epimerase (non-hydrolyzing)</fullName>
        <ecNumber evidence="4">5.1.3.14</ecNumber>
    </recommendedName>
</protein>
<evidence type="ECO:0000256" key="5">
    <source>
        <dbReference type="RuleBase" id="RU003513"/>
    </source>
</evidence>
<comment type="similarity">
    <text evidence="3 5">Belongs to the UDP-N-acetylglucosamine 2-epimerase family.</text>
</comment>
<dbReference type="GO" id="GO:0008761">
    <property type="term" value="F:UDP-N-acetylglucosamine 2-epimerase activity"/>
    <property type="evidence" value="ECO:0007669"/>
    <property type="project" value="UniProtKB-EC"/>
</dbReference>
<dbReference type="InterPro" id="IPR029767">
    <property type="entry name" value="WecB-like"/>
</dbReference>
<dbReference type="AlphaFoldDB" id="A0A6G7YT89"/>
<evidence type="ECO:0000259" key="6">
    <source>
        <dbReference type="Pfam" id="PF02350"/>
    </source>
</evidence>
<evidence type="ECO:0000313" key="7">
    <source>
        <dbReference type="EMBL" id="QIK79941.1"/>
    </source>
</evidence>
<dbReference type="Gene3D" id="3.40.50.2000">
    <property type="entry name" value="Glycogen Phosphorylase B"/>
    <property type="match status" value="2"/>
</dbReference>
<dbReference type="EC" id="5.1.3.14" evidence="4"/>
<dbReference type="Proteomes" id="UP000503222">
    <property type="component" value="Chromosome"/>
</dbReference>
<gene>
    <name evidence="7" type="primary">wecB</name>
    <name evidence="7" type="ORF">G7077_04590</name>
</gene>
<dbReference type="Pfam" id="PF02350">
    <property type="entry name" value="Epimerase_2"/>
    <property type="match status" value="1"/>
</dbReference>
<evidence type="ECO:0000256" key="2">
    <source>
        <dbReference type="ARBA" id="ARBA00036080"/>
    </source>
</evidence>
<dbReference type="CDD" id="cd03786">
    <property type="entry name" value="GTB_UDP-GlcNAc_2-Epimerase"/>
    <property type="match status" value="1"/>
</dbReference>
<dbReference type="KEGG" id="spii:G7077_04590"/>
<organism evidence="7 8">
    <name type="scientific">Sphingomonas piscis</name>
    <dbReference type="NCBI Taxonomy" id="2714943"/>
    <lineage>
        <taxon>Bacteria</taxon>
        <taxon>Pseudomonadati</taxon>
        <taxon>Pseudomonadota</taxon>
        <taxon>Alphaproteobacteria</taxon>
        <taxon>Sphingomonadales</taxon>
        <taxon>Sphingomonadaceae</taxon>
        <taxon>Sphingomonas</taxon>
    </lineage>
</organism>
<evidence type="ECO:0000313" key="8">
    <source>
        <dbReference type="Proteomes" id="UP000503222"/>
    </source>
</evidence>
<dbReference type="InterPro" id="IPR003331">
    <property type="entry name" value="UDP_GlcNAc_Epimerase_2_dom"/>
</dbReference>
<keyword evidence="8" id="KW-1185">Reference proteome</keyword>
<evidence type="ECO:0000256" key="1">
    <source>
        <dbReference type="ARBA" id="ARBA00023235"/>
    </source>
</evidence>
<proteinExistence type="inferred from homology"/>
<dbReference type="PANTHER" id="PTHR43174">
    <property type="entry name" value="UDP-N-ACETYLGLUCOSAMINE 2-EPIMERASE"/>
    <property type="match status" value="1"/>
</dbReference>
<comment type="catalytic activity">
    <reaction evidence="2">
        <text>UDP-N-acetyl-alpha-D-glucosamine = UDP-N-acetyl-alpha-D-mannosamine</text>
        <dbReference type="Rhea" id="RHEA:17213"/>
        <dbReference type="ChEBI" id="CHEBI:57705"/>
        <dbReference type="ChEBI" id="CHEBI:68623"/>
        <dbReference type="EC" id="5.1.3.14"/>
    </reaction>
</comment>
<dbReference type="PANTHER" id="PTHR43174:SF2">
    <property type="entry name" value="UDP-N-ACETYLGLUCOSAMINE 2-EPIMERASE"/>
    <property type="match status" value="1"/>
</dbReference>
<dbReference type="SUPFAM" id="SSF53756">
    <property type="entry name" value="UDP-Glycosyltransferase/glycogen phosphorylase"/>
    <property type="match status" value="1"/>
</dbReference>
<dbReference type="NCBIfam" id="TIGR00236">
    <property type="entry name" value="wecB"/>
    <property type="match status" value="1"/>
</dbReference>
<evidence type="ECO:0000256" key="3">
    <source>
        <dbReference type="ARBA" id="ARBA00038209"/>
    </source>
</evidence>
<name>A0A6G7YT89_9SPHN</name>